<reference evidence="2" key="1">
    <citation type="submission" date="2018-12" db="EMBL/GenBank/DDBJ databases">
        <title>Dusodibacter welbiota gen. nov., sp. nov., isolated from human faeces and emended description of the Oscillibacter genus.</title>
        <authorList>
            <person name="Le Roy T."/>
            <person name="Van der Smissen P."/>
            <person name="Delzenne N."/>
            <person name="Muccioli G."/>
            <person name="Collet J.F."/>
            <person name="Cani P.D."/>
        </authorList>
    </citation>
    <scope>NUCLEOTIDE SEQUENCE [LARGE SCALE GENOMIC DNA]</scope>
    <source>
        <strain evidence="2">J115</strain>
    </source>
</reference>
<gene>
    <name evidence="1" type="ORF">EIO64_13970</name>
</gene>
<dbReference type="Proteomes" id="UP000298642">
    <property type="component" value="Chromosome"/>
</dbReference>
<keyword evidence="2" id="KW-1185">Reference proteome</keyword>
<sequence>MDQNEMVREYIRYLKMAVPEQQNSADGDTVELPIGIDETVRLPVSEILYVDSVKTVAHSICCHLTGQGVTARETIEHAQEQLEDQVIRCRCSVLVRDIAAAGQFNVCDKIIFKTQ</sequence>
<dbReference type="AlphaFoldDB" id="A0A4D7B1K3"/>
<keyword evidence="1" id="KW-0238">DNA-binding</keyword>
<name>A0A4D7B1K3_9FIRM</name>
<evidence type="ECO:0000313" key="1">
    <source>
        <dbReference type="EMBL" id="QCI60182.1"/>
    </source>
</evidence>
<evidence type="ECO:0000313" key="2">
    <source>
        <dbReference type="Proteomes" id="UP000298642"/>
    </source>
</evidence>
<accession>A0A4D7B1K3</accession>
<protein>
    <submittedName>
        <fullName evidence="1">LytTR family transcriptional regulator DNA-binding domain-containing protein</fullName>
    </submittedName>
</protein>
<dbReference type="Gene3D" id="2.40.50.1020">
    <property type="entry name" value="LytTr DNA-binding domain"/>
    <property type="match status" value="1"/>
</dbReference>
<proteinExistence type="predicted"/>
<dbReference type="RefSeq" id="WP_158629800.1">
    <property type="nucleotide sequence ID" value="NZ_CP034413.3"/>
</dbReference>
<dbReference type="KEGG" id="obj:EIO64_13970"/>
<dbReference type="GO" id="GO:0003677">
    <property type="term" value="F:DNA binding"/>
    <property type="evidence" value="ECO:0007669"/>
    <property type="project" value="UniProtKB-KW"/>
</dbReference>
<dbReference type="EMBL" id="CP034413">
    <property type="protein sequence ID" value="QCI60182.1"/>
    <property type="molecule type" value="Genomic_DNA"/>
</dbReference>
<organism evidence="1 2">
    <name type="scientific">Dysosmobacter welbionis</name>
    <dbReference type="NCBI Taxonomy" id="2093857"/>
    <lineage>
        <taxon>Bacteria</taxon>
        <taxon>Bacillati</taxon>
        <taxon>Bacillota</taxon>
        <taxon>Clostridia</taxon>
        <taxon>Eubacteriales</taxon>
        <taxon>Oscillospiraceae</taxon>
        <taxon>Dysosmobacter</taxon>
    </lineage>
</organism>